<feature type="compositionally biased region" description="Pro residues" evidence="1">
    <location>
        <begin position="695"/>
        <end position="704"/>
    </location>
</feature>
<evidence type="ECO:0000256" key="1">
    <source>
        <dbReference type="SAM" id="MobiDB-lite"/>
    </source>
</evidence>
<feature type="region of interest" description="Disordered" evidence="1">
    <location>
        <begin position="406"/>
        <end position="425"/>
    </location>
</feature>
<proteinExistence type="predicted"/>
<protein>
    <submittedName>
        <fullName evidence="2">Uncharacterized protein</fullName>
    </submittedName>
</protein>
<gene>
    <name evidence="2" type="ORF">STIAU_4876</name>
</gene>
<dbReference type="EMBL" id="AAMD01000159">
    <property type="protein sequence ID" value="EAU63511.1"/>
    <property type="molecule type" value="Genomic_DNA"/>
</dbReference>
<evidence type="ECO:0000313" key="3">
    <source>
        <dbReference type="Proteomes" id="UP000032702"/>
    </source>
</evidence>
<feature type="region of interest" description="Disordered" evidence="1">
    <location>
        <begin position="685"/>
        <end position="704"/>
    </location>
</feature>
<reference evidence="2 3" key="1">
    <citation type="submission" date="2006-04" db="EMBL/GenBank/DDBJ databases">
        <authorList>
            <person name="Nierman W.C."/>
        </authorList>
    </citation>
    <scope>NUCLEOTIDE SEQUENCE [LARGE SCALE GENOMIC DNA]</scope>
    <source>
        <strain evidence="2 3">DW4/3-1</strain>
    </source>
</reference>
<organism evidence="2 3">
    <name type="scientific">Stigmatella aurantiaca (strain DW4/3-1)</name>
    <dbReference type="NCBI Taxonomy" id="378806"/>
    <lineage>
        <taxon>Bacteria</taxon>
        <taxon>Pseudomonadati</taxon>
        <taxon>Myxococcota</taxon>
        <taxon>Myxococcia</taxon>
        <taxon>Myxococcales</taxon>
        <taxon>Cystobacterineae</taxon>
        <taxon>Archangiaceae</taxon>
        <taxon>Stigmatella</taxon>
    </lineage>
</organism>
<dbReference type="AlphaFoldDB" id="Q08SP7"/>
<sequence length="704" mass="75605">MSRLAVYGNGPSVRRDNLPGDVEAESQTAGLLSRRCPLEALENPGLVLHGDADALILHADHGHVLARFHAQQHGLSVPILEGIGQQVVEHLLHPQAISEEDQGPGGELELNLRVERAGRGLEPLVHLPGDVRQVHRAHFQLEPPVGDAGHVQQRVEQLLQAAELAQGGGEPLVERGFGDGVGLGPRGEKEGPFQVEAQRGEGGLQLVGRNGQKVIAHADGVLGPALKPQERFDVGEQLLLLEGGGPVGVRAVGQPSDAVLSRDGDGGQVRDEQALGLLAASQAPADLVAIDVWHLDVQQDQIRQLGGEHQGFLSRAGFQHLIARQIQHAAHEVARGGMVIDVEDDGLRLGSGFVVARCCHGGGSRLRSLVTPLSKGNPQEPFPGMERAVNCPGCWILSRVRGSGRGPGPQLLEQRRGHGGGSQVPSRRHLLSVEVAARGRHQGKLLRKGHILLAHARVVVRVEHLQPREPRLRQRGDLPAVHLRGARVGQGGGAARGADELDGVRPVQPVAVHPGRTPASEEPVECLLRVHAPAFFHQDPGQVGPSQVGASRQGVDLLHPHWEAELAHLLHHLLHPLLALGAQRVRELGDAGILWPQEVPQDVGLFAQHEGGQLDARHQLHAVVGRRGLRRRKPRHRVVVRDREHRHPRRGGQRQQLLRGVLAVARGGVGVQIDHGMLQGTEEKLPPFYLKPGAGPIPGPTGQE</sequence>
<evidence type="ECO:0000313" key="2">
    <source>
        <dbReference type="EMBL" id="EAU63511.1"/>
    </source>
</evidence>
<dbReference type="Proteomes" id="UP000032702">
    <property type="component" value="Unassembled WGS sequence"/>
</dbReference>
<comment type="caution">
    <text evidence="2">The sequence shown here is derived from an EMBL/GenBank/DDBJ whole genome shotgun (WGS) entry which is preliminary data.</text>
</comment>
<feature type="region of interest" description="Disordered" evidence="1">
    <location>
        <begin position="1"/>
        <end position="25"/>
    </location>
</feature>
<name>Q08SP7_STIAD</name>
<accession>Q08SP7</accession>